<keyword evidence="3" id="KW-0804">Transcription</keyword>
<evidence type="ECO:0000256" key="1">
    <source>
        <dbReference type="ARBA" id="ARBA00023015"/>
    </source>
</evidence>
<keyword evidence="1" id="KW-0805">Transcription regulation</keyword>
<reference evidence="5 6" key="1">
    <citation type="submission" date="2019-12" db="EMBL/GenBank/DDBJ databases">
        <title>Sequence classification of anaerobic respiratory reductive dehalogenases: First we see many, then we see few.</title>
        <authorList>
            <person name="Molenda O."/>
            <person name="Puentes Jacome L.A."/>
            <person name="Cao X."/>
            <person name="Nesbo C.L."/>
            <person name="Tang S."/>
            <person name="Morson N."/>
            <person name="Patron J."/>
            <person name="Lomheim L."/>
            <person name="Wishart D.S."/>
            <person name="Edwards E.A."/>
        </authorList>
    </citation>
    <scope>NUCLEOTIDE SEQUENCE [LARGE SCALE GENOMIC DNA]</scope>
    <source>
        <strain evidence="5 6">12DCA</strain>
    </source>
</reference>
<evidence type="ECO:0000259" key="4">
    <source>
        <dbReference type="PROSITE" id="PS51063"/>
    </source>
</evidence>
<name>A0A857DHW2_9FIRM</name>
<dbReference type="Gene3D" id="2.60.120.10">
    <property type="entry name" value="Jelly Rolls"/>
    <property type="match status" value="1"/>
</dbReference>
<proteinExistence type="predicted"/>
<evidence type="ECO:0000256" key="3">
    <source>
        <dbReference type="ARBA" id="ARBA00023163"/>
    </source>
</evidence>
<dbReference type="PROSITE" id="PS51063">
    <property type="entry name" value="HTH_CRP_2"/>
    <property type="match status" value="1"/>
</dbReference>
<dbReference type="InterPro" id="IPR012318">
    <property type="entry name" value="HTH_CRP"/>
</dbReference>
<dbReference type="InterPro" id="IPR036388">
    <property type="entry name" value="WH-like_DNA-bd_sf"/>
</dbReference>
<protein>
    <submittedName>
        <fullName evidence="5">Helix-turn-helix domain-containing protein</fullName>
    </submittedName>
</protein>
<dbReference type="GO" id="GO:0003677">
    <property type="term" value="F:DNA binding"/>
    <property type="evidence" value="ECO:0007669"/>
    <property type="project" value="UniProtKB-KW"/>
</dbReference>
<keyword evidence="2" id="KW-0238">DNA-binding</keyword>
<dbReference type="InterPro" id="IPR036390">
    <property type="entry name" value="WH_DNA-bd_sf"/>
</dbReference>
<dbReference type="Proteomes" id="UP000430508">
    <property type="component" value="Chromosome"/>
</dbReference>
<dbReference type="Pfam" id="PF13545">
    <property type="entry name" value="HTH_Crp_2"/>
    <property type="match status" value="1"/>
</dbReference>
<feature type="domain" description="HTH crp-type" evidence="4">
    <location>
        <begin position="146"/>
        <end position="219"/>
    </location>
</feature>
<dbReference type="SUPFAM" id="SSF51206">
    <property type="entry name" value="cAMP-binding domain-like"/>
    <property type="match status" value="1"/>
</dbReference>
<dbReference type="AlphaFoldDB" id="A0A857DHW2"/>
<evidence type="ECO:0000313" key="5">
    <source>
        <dbReference type="EMBL" id="QGZ99914.1"/>
    </source>
</evidence>
<evidence type="ECO:0000256" key="2">
    <source>
        <dbReference type="ARBA" id="ARBA00023125"/>
    </source>
</evidence>
<dbReference type="GO" id="GO:0006355">
    <property type="term" value="P:regulation of DNA-templated transcription"/>
    <property type="evidence" value="ECO:0007669"/>
    <property type="project" value="InterPro"/>
</dbReference>
<dbReference type="RefSeq" id="WP_068883697.1">
    <property type="nucleotide sequence ID" value="NZ_CP046996.1"/>
</dbReference>
<dbReference type="Pfam" id="PF00027">
    <property type="entry name" value="cNMP_binding"/>
    <property type="match status" value="1"/>
</dbReference>
<gene>
    <name evidence="5" type="ORF">GQ588_04260</name>
</gene>
<organism evidence="5 6">
    <name type="scientific">Dehalobacter restrictus</name>
    <dbReference type="NCBI Taxonomy" id="55583"/>
    <lineage>
        <taxon>Bacteria</taxon>
        <taxon>Bacillati</taxon>
        <taxon>Bacillota</taxon>
        <taxon>Clostridia</taxon>
        <taxon>Eubacteriales</taxon>
        <taxon>Desulfitobacteriaceae</taxon>
        <taxon>Dehalobacter</taxon>
    </lineage>
</organism>
<dbReference type="SMART" id="SM00419">
    <property type="entry name" value="HTH_CRP"/>
    <property type="match status" value="1"/>
</dbReference>
<dbReference type="CDD" id="cd00038">
    <property type="entry name" value="CAP_ED"/>
    <property type="match status" value="1"/>
</dbReference>
<sequence length="231" mass="26736">MKYDFSDEVARTIPDTFYPVERLQKFTHLGIVKSYAKGSAITLPGDSEPMLIYVLSGKVQNKMVTEDGREKLHYFCGKNGILCKLFPMNHDNSYITAIEKCSVCFFTEAQLKEIFQIDDNIFFEILKNTFSKSLYFMMQIIEMELFNPTIRIVRLIYGLCISNGIPVGNSYEVRLELSQRTISEISGVHHVTISKVLGYLEKQKIIEKKKGKIIIHDLDRLKELTFEKHLF</sequence>
<evidence type="ECO:0000313" key="6">
    <source>
        <dbReference type="Proteomes" id="UP000430508"/>
    </source>
</evidence>
<dbReference type="Gene3D" id="1.10.10.10">
    <property type="entry name" value="Winged helix-like DNA-binding domain superfamily/Winged helix DNA-binding domain"/>
    <property type="match status" value="1"/>
</dbReference>
<dbReference type="SUPFAM" id="SSF46785">
    <property type="entry name" value="Winged helix' DNA-binding domain"/>
    <property type="match status" value="1"/>
</dbReference>
<dbReference type="InterPro" id="IPR014710">
    <property type="entry name" value="RmlC-like_jellyroll"/>
</dbReference>
<dbReference type="InterPro" id="IPR000595">
    <property type="entry name" value="cNMP-bd_dom"/>
</dbReference>
<accession>A0A857DHW2</accession>
<dbReference type="EMBL" id="CP046996">
    <property type="protein sequence ID" value="QGZ99914.1"/>
    <property type="molecule type" value="Genomic_DNA"/>
</dbReference>
<dbReference type="InterPro" id="IPR018490">
    <property type="entry name" value="cNMP-bd_dom_sf"/>
</dbReference>